<keyword evidence="2" id="KW-0560">Oxidoreductase</keyword>
<comment type="caution">
    <text evidence="5">The sequence shown here is derived from an EMBL/GenBank/DDBJ whole genome shotgun (WGS) entry which is preliminary data.</text>
</comment>
<evidence type="ECO:0000256" key="2">
    <source>
        <dbReference type="ARBA" id="ARBA00023002"/>
    </source>
</evidence>
<gene>
    <name evidence="5" type="ORF">NJ75_02311</name>
</gene>
<name>A0A0B9A9P1_9SPHN</name>
<organism evidence="5 6">
    <name type="scientific">Novosphingobium subterraneum</name>
    <dbReference type="NCBI Taxonomy" id="48936"/>
    <lineage>
        <taxon>Bacteria</taxon>
        <taxon>Pseudomonadati</taxon>
        <taxon>Pseudomonadota</taxon>
        <taxon>Alphaproteobacteria</taxon>
        <taxon>Sphingomonadales</taxon>
        <taxon>Sphingomonadaceae</taxon>
        <taxon>Novosphingobium</taxon>
    </lineage>
</organism>
<dbReference type="InterPro" id="IPR002347">
    <property type="entry name" value="SDR_fam"/>
</dbReference>
<dbReference type="Proteomes" id="UP000031338">
    <property type="component" value="Unassembled WGS sequence"/>
</dbReference>
<dbReference type="AlphaFoldDB" id="A0A0B9A9P1"/>
<comment type="similarity">
    <text evidence="1 3">Belongs to the short-chain dehydrogenases/reductases (SDR) family.</text>
</comment>
<dbReference type="PATRIC" id="fig|48936.3.peg.2323"/>
<dbReference type="STRING" id="48936.NJ75_02311"/>
<dbReference type="PANTHER" id="PTHR45024">
    <property type="entry name" value="DEHYDROGENASES, SHORT CHAIN"/>
    <property type="match status" value="1"/>
</dbReference>
<dbReference type="FunFam" id="3.40.50.720:FF:000446">
    <property type="entry name" value="Short chain dehydrogenase"/>
    <property type="match status" value="1"/>
</dbReference>
<dbReference type="Gene3D" id="3.40.50.720">
    <property type="entry name" value="NAD(P)-binding Rossmann-like Domain"/>
    <property type="match status" value="1"/>
</dbReference>
<protein>
    <submittedName>
        <fullName evidence="5">Short-chain dehydrogenase/reductase SDR</fullName>
    </submittedName>
</protein>
<sequence>MGICGGICNGRTVIITGAARGLGRAYALAFAAEGANVVVNDIGTSLGGEGRDTSAADAVVAEIKAAGGKAIANYEDITDWDAAGRIVQAALDAFGDLHVVVNNAGIVRDRMFVSATLEEWDATMHVHLRGHFCLARHAVNYWRAKQKDGRDPDARIINTSSGAGLQGSIAQAAYSTAKGGIASLTLVQAAELGRYGITANALAPSARTRMTEQAFAEKMATEGQAFDVMDPANVAPTVVWLGSSASRDVTGCVFELEGGKIMLEDGWREGPVVDKGAKWEPAEVGDAVAKLIAARVPPRKVWGAA</sequence>
<dbReference type="InterPro" id="IPR051687">
    <property type="entry name" value="Peroxisomal_Beta-Oxidation"/>
</dbReference>
<evidence type="ECO:0000313" key="6">
    <source>
        <dbReference type="Proteomes" id="UP000031338"/>
    </source>
</evidence>
<dbReference type="GO" id="GO:0016491">
    <property type="term" value="F:oxidoreductase activity"/>
    <property type="evidence" value="ECO:0007669"/>
    <property type="project" value="UniProtKB-KW"/>
</dbReference>
<dbReference type="InterPro" id="IPR057326">
    <property type="entry name" value="KR_dom"/>
</dbReference>
<dbReference type="NCBIfam" id="NF005861">
    <property type="entry name" value="PRK07791.1"/>
    <property type="match status" value="1"/>
</dbReference>
<evidence type="ECO:0000259" key="4">
    <source>
        <dbReference type="SMART" id="SM00822"/>
    </source>
</evidence>
<proteinExistence type="inferred from homology"/>
<dbReference type="PANTHER" id="PTHR45024:SF2">
    <property type="entry name" value="SCP2 DOMAIN-CONTAINING PROTEIN"/>
    <property type="match status" value="1"/>
</dbReference>
<dbReference type="PROSITE" id="PS00061">
    <property type="entry name" value="ADH_SHORT"/>
    <property type="match status" value="1"/>
</dbReference>
<evidence type="ECO:0000313" key="5">
    <source>
        <dbReference type="EMBL" id="KHS46050.1"/>
    </source>
</evidence>
<dbReference type="EMBL" id="JRVC01000010">
    <property type="protein sequence ID" value="KHS46050.1"/>
    <property type="molecule type" value="Genomic_DNA"/>
</dbReference>
<evidence type="ECO:0000256" key="3">
    <source>
        <dbReference type="RuleBase" id="RU000363"/>
    </source>
</evidence>
<feature type="domain" description="Ketoreductase" evidence="4">
    <location>
        <begin position="11"/>
        <end position="205"/>
    </location>
</feature>
<dbReference type="SMART" id="SM00822">
    <property type="entry name" value="PKS_KR"/>
    <property type="match status" value="1"/>
</dbReference>
<dbReference type="SUPFAM" id="SSF51735">
    <property type="entry name" value="NAD(P)-binding Rossmann-fold domains"/>
    <property type="match status" value="1"/>
</dbReference>
<dbReference type="PRINTS" id="PR00081">
    <property type="entry name" value="GDHRDH"/>
</dbReference>
<reference evidence="5 6" key="1">
    <citation type="submission" date="2014-10" db="EMBL/GenBank/DDBJ databases">
        <title>Draft genome sequence of Novosphingobium subterraneum DSM 12447.</title>
        <authorList>
            <person name="Gan H.M."/>
            <person name="Gan H.Y."/>
            <person name="Savka M.A."/>
        </authorList>
    </citation>
    <scope>NUCLEOTIDE SEQUENCE [LARGE SCALE GENOMIC DNA]</scope>
    <source>
        <strain evidence="5 6">DSM 12447</strain>
    </source>
</reference>
<keyword evidence="6" id="KW-1185">Reference proteome</keyword>
<evidence type="ECO:0000256" key="1">
    <source>
        <dbReference type="ARBA" id="ARBA00006484"/>
    </source>
</evidence>
<dbReference type="InterPro" id="IPR020904">
    <property type="entry name" value="Sc_DH/Rdtase_CS"/>
</dbReference>
<dbReference type="Pfam" id="PF00106">
    <property type="entry name" value="adh_short"/>
    <property type="match status" value="1"/>
</dbReference>
<accession>A0A0B9A9P1</accession>
<dbReference type="InterPro" id="IPR036291">
    <property type="entry name" value="NAD(P)-bd_dom_sf"/>
</dbReference>
<dbReference type="PRINTS" id="PR00080">
    <property type="entry name" value="SDRFAMILY"/>
</dbReference>
<dbReference type="RefSeq" id="WP_236727130.1">
    <property type="nucleotide sequence ID" value="NZ_JRVC01000010.1"/>
</dbReference>